<evidence type="ECO:0000313" key="2">
    <source>
        <dbReference type="EMBL" id="KAA8910502.1"/>
    </source>
</evidence>
<evidence type="ECO:0000313" key="3">
    <source>
        <dbReference type="Proteomes" id="UP000326924"/>
    </source>
</evidence>
<dbReference type="AlphaFoldDB" id="A0A5J5F357"/>
<protein>
    <submittedName>
        <fullName evidence="2">Uncharacterized protein</fullName>
    </submittedName>
</protein>
<feature type="region of interest" description="Disordered" evidence="1">
    <location>
        <begin position="157"/>
        <end position="222"/>
    </location>
</feature>
<evidence type="ECO:0000256" key="1">
    <source>
        <dbReference type="SAM" id="MobiDB-lite"/>
    </source>
</evidence>
<sequence length="222" mass="25117">MTYVTFRAPSPPPLSFTRSPSPSPPEAAESQCSSYPRKRARPLADIDGLDFAFRDYTKKRRLRLKLVTSRLSEPYAVPPTNILERGNCPRVALWAKGRCVARGVLRKAAILNKIKRDAMAARAAHERQVEAARRQFRERLAAAAHASFQRSNVVRYHRPVDRRRTPPPPPPAQETSPARRMGLMRLPDPYDDLPAYRRPPSPPSESEINRQRRGMGLDIGCC</sequence>
<organism evidence="2 3">
    <name type="scientific">Sphaerosporella brunnea</name>
    <dbReference type="NCBI Taxonomy" id="1250544"/>
    <lineage>
        <taxon>Eukaryota</taxon>
        <taxon>Fungi</taxon>
        <taxon>Dikarya</taxon>
        <taxon>Ascomycota</taxon>
        <taxon>Pezizomycotina</taxon>
        <taxon>Pezizomycetes</taxon>
        <taxon>Pezizales</taxon>
        <taxon>Pyronemataceae</taxon>
        <taxon>Sphaerosporella</taxon>
    </lineage>
</organism>
<keyword evidence="3" id="KW-1185">Reference proteome</keyword>
<accession>A0A5J5F357</accession>
<name>A0A5J5F357_9PEZI</name>
<dbReference type="Proteomes" id="UP000326924">
    <property type="component" value="Unassembled WGS sequence"/>
</dbReference>
<proteinExistence type="predicted"/>
<dbReference type="OrthoDB" id="5387995at2759"/>
<gene>
    <name evidence="2" type="ORF">FN846DRAFT_775046</name>
</gene>
<feature type="region of interest" description="Disordered" evidence="1">
    <location>
        <begin position="1"/>
        <end position="39"/>
    </location>
</feature>
<comment type="caution">
    <text evidence="2">The sequence shown here is derived from an EMBL/GenBank/DDBJ whole genome shotgun (WGS) entry which is preliminary data.</text>
</comment>
<dbReference type="EMBL" id="VXIS01000045">
    <property type="protein sequence ID" value="KAA8910502.1"/>
    <property type="molecule type" value="Genomic_DNA"/>
</dbReference>
<dbReference type="InParanoid" id="A0A5J5F357"/>
<reference evidence="2 3" key="1">
    <citation type="submission" date="2019-09" db="EMBL/GenBank/DDBJ databases">
        <title>Draft genome of the ectomycorrhizal ascomycete Sphaerosporella brunnea.</title>
        <authorList>
            <consortium name="DOE Joint Genome Institute"/>
            <person name="Benucci G.M."/>
            <person name="Marozzi G."/>
            <person name="Antonielli L."/>
            <person name="Sanchez S."/>
            <person name="Marco P."/>
            <person name="Wang X."/>
            <person name="Falini L.B."/>
            <person name="Barry K."/>
            <person name="Haridas S."/>
            <person name="Lipzen A."/>
            <person name="Labutti K."/>
            <person name="Grigoriev I.V."/>
            <person name="Murat C."/>
            <person name="Martin F."/>
            <person name="Albertini E."/>
            <person name="Donnini D."/>
            <person name="Bonito G."/>
        </authorList>
    </citation>
    <scope>NUCLEOTIDE SEQUENCE [LARGE SCALE GENOMIC DNA]</scope>
    <source>
        <strain evidence="2 3">Sb_GMNB300</strain>
    </source>
</reference>